<organism evidence="2 3">
    <name type="scientific">Bacillus phage B5S</name>
    <dbReference type="NCBI Taxonomy" id="1126949"/>
    <lineage>
        <taxon>Viruses</taxon>
        <taxon>Duplodnaviria</taxon>
        <taxon>Heunggongvirae</taxon>
        <taxon>Uroviricota</taxon>
        <taxon>Caudoviricetes</taxon>
        <taxon>Herelleviridae</taxon>
        <taxon>Bastillevirinae</taxon>
        <taxon>Bequatrovirus</taxon>
        <taxon>Bequatrovirus B4</taxon>
    </lineage>
</organism>
<accession>J9PRS4</accession>
<reference evidence="2 3" key="1">
    <citation type="submission" date="2011-09" db="EMBL/GenBank/DDBJ databases">
        <title>Complete Genome Sequence of Bacillus cereus Bacteriophage B5S.</title>
        <authorList>
            <person name="Lee J.-H."/>
            <person name="Shin H."/>
            <person name="Son B."/>
            <person name="Ryu S."/>
        </authorList>
    </citation>
    <scope>NUCLEOTIDE SEQUENCE [LARGE SCALE GENOMIC DNA]</scope>
</reference>
<name>J9PRS4_9CAUD</name>
<feature type="coiled-coil region" evidence="1">
    <location>
        <begin position="60"/>
        <end position="87"/>
    </location>
</feature>
<evidence type="ECO:0000313" key="3">
    <source>
        <dbReference type="Proteomes" id="UP000006291"/>
    </source>
</evidence>
<evidence type="ECO:0000256" key="1">
    <source>
        <dbReference type="SAM" id="Coils"/>
    </source>
</evidence>
<protein>
    <submittedName>
        <fullName evidence="2">Uncharacterized protein</fullName>
    </submittedName>
</protein>
<keyword evidence="1" id="KW-0175">Coiled coil</keyword>
<proteinExistence type="predicted"/>
<evidence type="ECO:0000313" key="2">
    <source>
        <dbReference type="EMBL" id="AEW47310.1"/>
    </source>
</evidence>
<sequence length="91" mass="10931">MERLTFEEWKNVFRNVEDINRELREEGLDEEPLEVTWLEGDITLPYDNSEYVISSGCEVIEDGFNTREEAQKRLDEVEKEYYEYMESLPKA</sequence>
<dbReference type="EMBL" id="JN797796">
    <property type="protein sequence ID" value="AEW47310.1"/>
    <property type="molecule type" value="Genomic_DNA"/>
</dbReference>
<gene>
    <name evidence="2" type="ORF">B5S_0076</name>
</gene>
<dbReference type="Proteomes" id="UP000006291">
    <property type="component" value="Segment"/>
</dbReference>